<dbReference type="AlphaFoldDB" id="A0A318EDU9"/>
<dbReference type="UniPathway" id="UPA00028">
    <property type="reaction ID" value="UER00004"/>
</dbReference>
<dbReference type="GO" id="GO:0015940">
    <property type="term" value="P:pantothenate biosynthetic process"/>
    <property type="evidence" value="ECO:0007669"/>
    <property type="project" value="UniProtKB-UniPathway"/>
</dbReference>
<dbReference type="Pfam" id="PF08546">
    <property type="entry name" value="ApbA_C"/>
    <property type="match status" value="1"/>
</dbReference>
<gene>
    <name evidence="12" type="ORF">C8D93_10488</name>
</gene>
<dbReference type="Proteomes" id="UP000248330">
    <property type="component" value="Unassembled WGS sequence"/>
</dbReference>
<dbReference type="Gene3D" id="1.10.1040.10">
    <property type="entry name" value="N-(1-d-carboxylethyl)-l-norvaline Dehydrogenase, domain 2"/>
    <property type="match status" value="1"/>
</dbReference>
<evidence type="ECO:0000256" key="3">
    <source>
        <dbReference type="ARBA" id="ARBA00013014"/>
    </source>
</evidence>
<evidence type="ECO:0000256" key="8">
    <source>
        <dbReference type="ARBA" id="ARBA00032024"/>
    </source>
</evidence>
<dbReference type="SUPFAM" id="SSF48179">
    <property type="entry name" value="6-phosphogluconate dehydrogenase C-terminal domain-like"/>
    <property type="match status" value="1"/>
</dbReference>
<dbReference type="EMBL" id="QICN01000004">
    <property type="protein sequence ID" value="PXV68393.1"/>
    <property type="molecule type" value="Genomic_DNA"/>
</dbReference>
<dbReference type="SUPFAM" id="SSF51735">
    <property type="entry name" value="NAD(P)-binding Rossmann-fold domains"/>
    <property type="match status" value="1"/>
</dbReference>
<dbReference type="Gene3D" id="3.40.50.720">
    <property type="entry name" value="NAD(P)-binding Rossmann-like Domain"/>
    <property type="match status" value="1"/>
</dbReference>
<comment type="similarity">
    <text evidence="2">Belongs to the ketopantoate reductase family.</text>
</comment>
<reference evidence="12 13" key="1">
    <citation type="submission" date="2018-04" db="EMBL/GenBank/DDBJ databases">
        <title>Genomic Encyclopedia of Type Strains, Phase IV (KMG-IV): sequencing the most valuable type-strain genomes for metagenomic binning, comparative biology and taxonomic classification.</title>
        <authorList>
            <person name="Goeker M."/>
        </authorList>
    </citation>
    <scope>NUCLEOTIDE SEQUENCE [LARGE SCALE GENOMIC DNA]</scope>
    <source>
        <strain evidence="12 13">DSM 104150</strain>
    </source>
</reference>
<feature type="domain" description="Ketopantoate reductase C-terminal" evidence="11">
    <location>
        <begin position="174"/>
        <end position="308"/>
    </location>
</feature>
<name>A0A318EDU9_9GAMM</name>
<dbReference type="InterPro" id="IPR036291">
    <property type="entry name" value="NAD(P)-bd_dom_sf"/>
</dbReference>
<dbReference type="GO" id="GO:0008677">
    <property type="term" value="F:2-dehydropantoate 2-reductase activity"/>
    <property type="evidence" value="ECO:0007669"/>
    <property type="project" value="UniProtKB-EC"/>
</dbReference>
<comment type="catalytic activity">
    <reaction evidence="9">
        <text>(R)-pantoate + NADP(+) = 2-dehydropantoate + NADPH + H(+)</text>
        <dbReference type="Rhea" id="RHEA:16233"/>
        <dbReference type="ChEBI" id="CHEBI:11561"/>
        <dbReference type="ChEBI" id="CHEBI:15378"/>
        <dbReference type="ChEBI" id="CHEBI:15980"/>
        <dbReference type="ChEBI" id="CHEBI:57783"/>
        <dbReference type="ChEBI" id="CHEBI:58349"/>
        <dbReference type="EC" id="1.1.1.169"/>
    </reaction>
</comment>
<keyword evidence="5" id="KW-0566">Pantothenate biosynthesis</keyword>
<proteinExistence type="inferred from homology"/>
<evidence type="ECO:0000256" key="6">
    <source>
        <dbReference type="ARBA" id="ARBA00022857"/>
    </source>
</evidence>
<dbReference type="Pfam" id="PF02558">
    <property type="entry name" value="ApbA"/>
    <property type="match status" value="1"/>
</dbReference>
<dbReference type="PANTHER" id="PTHR43765">
    <property type="entry name" value="2-DEHYDROPANTOATE 2-REDUCTASE-RELATED"/>
    <property type="match status" value="1"/>
</dbReference>
<evidence type="ECO:0000256" key="1">
    <source>
        <dbReference type="ARBA" id="ARBA00004994"/>
    </source>
</evidence>
<evidence type="ECO:0000259" key="11">
    <source>
        <dbReference type="Pfam" id="PF08546"/>
    </source>
</evidence>
<sequence>MMLVVGAGAVGTILCAHLTAARREPAKLYVREKDVETLQTVQTLRVEHAGAGHPPIVAPKPQLTRSLALDDIDYLLLCVKFPQLDAVLDQLGDVPQRCSIVSTLNGVGALRRIRERYPDARTVPMTIMFNGQLLEPLHARITTRPQVLIGSDDERLLRAFGTGMQVTRVAGESAAWGKLLINLANAICALTHTTFKDLLTHPDLRAIYVAVLDEAIRLLDAAGIDYKLPMPIPYGVYRALLGGRTPLPWWFAKLRNGLQEGSYPSMVADVDAGRPTEIGQLNGEIVCLGLEHKVPTPVNARIIGLIQKFEGQSPPPYLTPAALRQRLGV</sequence>
<evidence type="ECO:0000259" key="10">
    <source>
        <dbReference type="Pfam" id="PF02558"/>
    </source>
</evidence>
<dbReference type="RefSeq" id="WP_170123973.1">
    <property type="nucleotide sequence ID" value="NZ_CAKZQT010000022.1"/>
</dbReference>
<dbReference type="GO" id="GO:0005737">
    <property type="term" value="C:cytoplasm"/>
    <property type="evidence" value="ECO:0007669"/>
    <property type="project" value="TreeGrafter"/>
</dbReference>
<protein>
    <recommendedName>
        <fullName evidence="4">2-dehydropantoate 2-reductase</fullName>
        <ecNumber evidence="3">1.1.1.169</ecNumber>
    </recommendedName>
    <alternativeName>
        <fullName evidence="8">Ketopantoate reductase</fullName>
    </alternativeName>
</protein>
<dbReference type="InterPro" id="IPR013752">
    <property type="entry name" value="KPA_reductase"/>
</dbReference>
<dbReference type="GO" id="GO:0050661">
    <property type="term" value="F:NADP binding"/>
    <property type="evidence" value="ECO:0007669"/>
    <property type="project" value="TreeGrafter"/>
</dbReference>
<evidence type="ECO:0000313" key="12">
    <source>
        <dbReference type="EMBL" id="PXV68393.1"/>
    </source>
</evidence>
<dbReference type="InterPro" id="IPR050838">
    <property type="entry name" value="Ketopantoate_reductase"/>
</dbReference>
<comment type="caution">
    <text evidence="12">The sequence shown here is derived from an EMBL/GenBank/DDBJ whole genome shotgun (WGS) entry which is preliminary data.</text>
</comment>
<feature type="domain" description="Ketopantoate reductase N-terminal" evidence="10">
    <location>
        <begin position="3"/>
        <end position="151"/>
    </location>
</feature>
<evidence type="ECO:0000256" key="4">
    <source>
        <dbReference type="ARBA" id="ARBA00019465"/>
    </source>
</evidence>
<evidence type="ECO:0000313" key="13">
    <source>
        <dbReference type="Proteomes" id="UP000248330"/>
    </source>
</evidence>
<evidence type="ECO:0000256" key="5">
    <source>
        <dbReference type="ARBA" id="ARBA00022655"/>
    </source>
</evidence>
<organism evidence="12 13">
    <name type="scientific">Sinimarinibacterium flocculans</name>
    <dbReference type="NCBI Taxonomy" id="985250"/>
    <lineage>
        <taxon>Bacteria</taxon>
        <taxon>Pseudomonadati</taxon>
        <taxon>Pseudomonadota</taxon>
        <taxon>Gammaproteobacteria</taxon>
        <taxon>Nevskiales</taxon>
        <taxon>Nevskiaceae</taxon>
        <taxon>Sinimarinibacterium</taxon>
    </lineage>
</organism>
<dbReference type="PANTHER" id="PTHR43765:SF2">
    <property type="entry name" value="2-DEHYDROPANTOATE 2-REDUCTASE"/>
    <property type="match status" value="1"/>
</dbReference>
<evidence type="ECO:0000256" key="2">
    <source>
        <dbReference type="ARBA" id="ARBA00007870"/>
    </source>
</evidence>
<dbReference type="InterPro" id="IPR013332">
    <property type="entry name" value="KPR_N"/>
</dbReference>
<evidence type="ECO:0000256" key="9">
    <source>
        <dbReference type="ARBA" id="ARBA00048793"/>
    </source>
</evidence>
<dbReference type="InterPro" id="IPR013328">
    <property type="entry name" value="6PGD_dom2"/>
</dbReference>
<dbReference type="EC" id="1.1.1.169" evidence="3"/>
<keyword evidence="13" id="KW-1185">Reference proteome</keyword>
<dbReference type="InterPro" id="IPR008927">
    <property type="entry name" value="6-PGluconate_DH-like_C_sf"/>
</dbReference>
<keyword evidence="6" id="KW-0521">NADP</keyword>
<keyword evidence="7" id="KW-0560">Oxidoreductase</keyword>
<evidence type="ECO:0000256" key="7">
    <source>
        <dbReference type="ARBA" id="ARBA00023002"/>
    </source>
</evidence>
<accession>A0A318EDU9</accession>
<comment type="pathway">
    <text evidence="1">Cofactor biosynthesis; (R)-pantothenate biosynthesis; (R)-pantoate from 3-methyl-2-oxobutanoate: step 2/2.</text>
</comment>